<keyword evidence="2" id="KW-1185">Reference proteome</keyword>
<gene>
    <name evidence="1" type="ORF">scyTo_0024538</name>
</gene>
<evidence type="ECO:0000313" key="2">
    <source>
        <dbReference type="Proteomes" id="UP000288216"/>
    </source>
</evidence>
<organism evidence="1 2">
    <name type="scientific">Scyliorhinus torazame</name>
    <name type="common">Cloudy catshark</name>
    <name type="synonym">Catulus torazame</name>
    <dbReference type="NCBI Taxonomy" id="75743"/>
    <lineage>
        <taxon>Eukaryota</taxon>
        <taxon>Metazoa</taxon>
        <taxon>Chordata</taxon>
        <taxon>Craniata</taxon>
        <taxon>Vertebrata</taxon>
        <taxon>Chondrichthyes</taxon>
        <taxon>Elasmobranchii</taxon>
        <taxon>Galeomorphii</taxon>
        <taxon>Galeoidea</taxon>
        <taxon>Carcharhiniformes</taxon>
        <taxon>Scyliorhinidae</taxon>
        <taxon>Scyliorhinus</taxon>
    </lineage>
</organism>
<feature type="non-terminal residue" evidence="1">
    <location>
        <position position="1"/>
    </location>
</feature>
<reference evidence="1 2" key="1">
    <citation type="journal article" date="2018" name="Nat. Ecol. Evol.">
        <title>Shark genomes provide insights into elasmobranch evolution and the origin of vertebrates.</title>
        <authorList>
            <person name="Hara Y"/>
            <person name="Yamaguchi K"/>
            <person name="Onimaru K"/>
            <person name="Kadota M"/>
            <person name="Koyanagi M"/>
            <person name="Keeley SD"/>
            <person name="Tatsumi K"/>
            <person name="Tanaka K"/>
            <person name="Motone F"/>
            <person name="Kageyama Y"/>
            <person name="Nozu R"/>
            <person name="Adachi N"/>
            <person name="Nishimura O"/>
            <person name="Nakagawa R"/>
            <person name="Tanegashima C"/>
            <person name="Kiyatake I"/>
            <person name="Matsumoto R"/>
            <person name="Murakumo K"/>
            <person name="Nishida K"/>
            <person name="Terakita A"/>
            <person name="Kuratani S"/>
            <person name="Sato K"/>
            <person name="Hyodo S Kuraku.S."/>
        </authorList>
    </citation>
    <scope>NUCLEOTIDE SEQUENCE [LARGE SCALE GENOMIC DNA]</scope>
</reference>
<dbReference type="OrthoDB" id="755951at2759"/>
<comment type="caution">
    <text evidence="1">The sequence shown here is derived from an EMBL/GenBank/DDBJ whole genome shotgun (WGS) entry which is preliminary data.</text>
</comment>
<evidence type="ECO:0000313" key="1">
    <source>
        <dbReference type="EMBL" id="GCB84091.1"/>
    </source>
</evidence>
<dbReference type="PANTHER" id="PTHR21092">
    <property type="entry name" value="NICASTRIN"/>
    <property type="match status" value="1"/>
</dbReference>
<dbReference type="InterPro" id="IPR008710">
    <property type="entry name" value="Nicastrin"/>
</dbReference>
<accession>A0A401QFD9</accession>
<dbReference type="GO" id="GO:0016485">
    <property type="term" value="P:protein processing"/>
    <property type="evidence" value="ECO:0007669"/>
    <property type="project" value="InterPro"/>
</dbReference>
<protein>
    <submittedName>
        <fullName evidence="1">Uncharacterized protein</fullName>
    </submittedName>
</protein>
<dbReference type="STRING" id="75743.A0A401QFD9"/>
<dbReference type="GO" id="GO:0007220">
    <property type="term" value="P:Notch receptor processing"/>
    <property type="evidence" value="ECO:0007669"/>
    <property type="project" value="TreeGrafter"/>
</dbReference>
<sequence>SLTDVGTVMARVLYHEAGGTDDLENITANPQMVSRMLYTFLVEQNNSWSRSILSTDAQHIMGKMDMMFYVSASLHKVNKPTVFVQHILANVTGTATNLTEEECRNADKRPEQDRDLYEFLWIQGWELENATEPKAYCLRSSVWLSKAVSPAFELKDWASTEYSTWTESRWKGFSARIFLVASRKLEPVVKASIRSDLVVRRVMIATELPTNGC</sequence>
<dbReference type="EMBL" id="BFAA01049306">
    <property type="protein sequence ID" value="GCB84091.1"/>
    <property type="molecule type" value="Genomic_DNA"/>
</dbReference>
<dbReference type="OMA" id="QGWELEN"/>
<proteinExistence type="predicted"/>
<dbReference type="AlphaFoldDB" id="A0A401QFD9"/>
<dbReference type="GO" id="GO:0005886">
    <property type="term" value="C:plasma membrane"/>
    <property type="evidence" value="ECO:0007669"/>
    <property type="project" value="TreeGrafter"/>
</dbReference>
<dbReference type="Proteomes" id="UP000288216">
    <property type="component" value="Unassembled WGS sequence"/>
</dbReference>
<dbReference type="PANTHER" id="PTHR21092:SF0">
    <property type="entry name" value="NICASTRIN"/>
    <property type="match status" value="1"/>
</dbReference>
<name>A0A401QFD9_SCYTO</name>